<reference evidence="1 2" key="1">
    <citation type="submission" date="2014-10" db="EMBL/GenBank/DDBJ databases">
        <authorList>
            <person name="Seo M.-J."/>
            <person name="Seok Y.J."/>
            <person name="Cha I.-T."/>
        </authorList>
    </citation>
    <scope>NUCLEOTIDE SEQUENCE [LARGE SCALE GENOMIC DNA]</scope>
    <source>
        <strain evidence="1 2">NEU</strain>
    </source>
</reference>
<sequence>MSRAVYSLALLGAACLAAPAALAADFFTKIDPSPTSELWIDTGFYTAHFDGDKDLNDNNKGLALEYRFKGTMTATAGRFYNSDRAWSNYAGVIWQPYAVGPVRVGLALAAFDGYPKTRDGGWFPGAIPTLTYEYKRVGVNVGIIPNYKDRLYGGISFQLKFKLFDR</sequence>
<gene>
    <name evidence="1" type="ORF">LO55_3564</name>
</gene>
<dbReference type="EMBL" id="JRYB01000001">
    <property type="protein sequence ID" value="OIJ42933.1"/>
    <property type="molecule type" value="Genomic_DNA"/>
</dbReference>
<proteinExistence type="predicted"/>
<organism evidence="1 2">
    <name type="scientific">Massilia timonae</name>
    <dbReference type="NCBI Taxonomy" id="47229"/>
    <lineage>
        <taxon>Bacteria</taxon>
        <taxon>Pseudomonadati</taxon>
        <taxon>Pseudomonadota</taxon>
        <taxon>Betaproteobacteria</taxon>
        <taxon>Burkholderiales</taxon>
        <taxon>Oxalobacteraceae</taxon>
        <taxon>Telluria group</taxon>
        <taxon>Massilia</taxon>
    </lineage>
</organism>
<name>A0A1S2NDL6_9BURK</name>
<dbReference type="Proteomes" id="UP000180246">
    <property type="component" value="Unassembled WGS sequence"/>
</dbReference>
<dbReference type="AlphaFoldDB" id="A0A1S2NDL6"/>
<evidence type="ECO:0008006" key="3">
    <source>
        <dbReference type="Google" id="ProtNLM"/>
    </source>
</evidence>
<accession>A0A1S2NDL6</accession>
<evidence type="ECO:0000313" key="2">
    <source>
        <dbReference type="Proteomes" id="UP000180246"/>
    </source>
</evidence>
<evidence type="ECO:0000313" key="1">
    <source>
        <dbReference type="EMBL" id="OIJ42933.1"/>
    </source>
</evidence>
<dbReference type="Gene3D" id="2.40.160.20">
    <property type="match status" value="1"/>
</dbReference>
<dbReference type="RefSeq" id="WP_083415403.1">
    <property type="nucleotide sequence ID" value="NZ_DALZDZ010000039.1"/>
</dbReference>
<comment type="caution">
    <text evidence="1">The sequence shown here is derived from an EMBL/GenBank/DDBJ whole genome shotgun (WGS) entry which is preliminary data.</text>
</comment>
<dbReference type="PROSITE" id="PS51257">
    <property type="entry name" value="PROKAR_LIPOPROTEIN"/>
    <property type="match status" value="1"/>
</dbReference>
<protein>
    <recommendedName>
        <fullName evidence="3">Antimicrobial peptide resistance and lipid A acylation PagP family protein</fullName>
    </recommendedName>
</protein>